<sequence length="251" mass="27922">MIEIIPKTHRVASDVLLPASPQRSSPWSSSSLHRRSPSEHHRSLMFEHASWPQAFLPQGQLTSHTHRGDLGSPPSCHKTGSSVTEKDHTDSSSILLTPSSSKQTEAAIDEPHGIVDRETSPPLLPLQHYLFTCEDSVRLASYCYPRKIADADLYDDHRGEIEHPPSSMPPPSPRSGQRTSTHGNEPTSTPPSWTHTLQDHPRQLQTPFQRWLLSTNGSEITPAEFSLQKAGRHARESHSRSSSVFDANFLV</sequence>
<protein>
    <submittedName>
        <fullName evidence="2">Uncharacterized protein</fullName>
    </submittedName>
</protein>
<proteinExistence type="predicted"/>
<evidence type="ECO:0000313" key="3">
    <source>
        <dbReference type="Proteomes" id="UP000824998"/>
    </source>
</evidence>
<name>A0A9P7YCN5_9HELO</name>
<evidence type="ECO:0000256" key="1">
    <source>
        <dbReference type="SAM" id="MobiDB-lite"/>
    </source>
</evidence>
<keyword evidence="3" id="KW-1185">Reference proteome</keyword>
<dbReference type="EMBL" id="MU251617">
    <property type="protein sequence ID" value="KAG9231219.1"/>
    <property type="molecule type" value="Genomic_DNA"/>
</dbReference>
<reference evidence="2" key="1">
    <citation type="journal article" date="2021" name="IMA Fungus">
        <title>Genomic characterization of three marine fungi, including Emericellopsis atlantica sp. nov. with signatures of a generalist lifestyle and marine biomass degradation.</title>
        <authorList>
            <person name="Hagestad O.C."/>
            <person name="Hou L."/>
            <person name="Andersen J.H."/>
            <person name="Hansen E.H."/>
            <person name="Altermark B."/>
            <person name="Li C."/>
            <person name="Kuhnert E."/>
            <person name="Cox R.J."/>
            <person name="Crous P.W."/>
            <person name="Spatafora J.W."/>
            <person name="Lail K."/>
            <person name="Amirebrahimi M."/>
            <person name="Lipzen A."/>
            <person name="Pangilinan J."/>
            <person name="Andreopoulos W."/>
            <person name="Hayes R.D."/>
            <person name="Ng V."/>
            <person name="Grigoriev I.V."/>
            <person name="Jackson S.A."/>
            <person name="Sutton T.D.S."/>
            <person name="Dobson A.D.W."/>
            <person name="Rama T."/>
        </authorList>
    </citation>
    <scope>NUCLEOTIDE SEQUENCE</scope>
    <source>
        <strain evidence="2">TRa018bII</strain>
    </source>
</reference>
<feature type="compositionally biased region" description="Low complexity" evidence="1">
    <location>
        <begin position="91"/>
        <end position="101"/>
    </location>
</feature>
<feature type="compositionally biased region" description="Polar residues" evidence="1">
    <location>
        <begin position="176"/>
        <end position="196"/>
    </location>
</feature>
<organism evidence="2 3">
    <name type="scientific">Amylocarpus encephaloides</name>
    <dbReference type="NCBI Taxonomy" id="45428"/>
    <lineage>
        <taxon>Eukaryota</taxon>
        <taxon>Fungi</taxon>
        <taxon>Dikarya</taxon>
        <taxon>Ascomycota</taxon>
        <taxon>Pezizomycotina</taxon>
        <taxon>Leotiomycetes</taxon>
        <taxon>Helotiales</taxon>
        <taxon>Helotiales incertae sedis</taxon>
        <taxon>Amylocarpus</taxon>
    </lineage>
</organism>
<gene>
    <name evidence="2" type="ORF">BJ875DRAFT_127454</name>
</gene>
<feature type="region of interest" description="Disordered" evidence="1">
    <location>
        <begin position="15"/>
        <end position="41"/>
    </location>
</feature>
<evidence type="ECO:0000313" key="2">
    <source>
        <dbReference type="EMBL" id="KAG9231219.1"/>
    </source>
</evidence>
<comment type="caution">
    <text evidence="2">The sequence shown here is derived from an EMBL/GenBank/DDBJ whole genome shotgun (WGS) entry which is preliminary data.</text>
</comment>
<feature type="compositionally biased region" description="Low complexity" evidence="1">
    <location>
        <begin position="18"/>
        <end position="31"/>
    </location>
</feature>
<dbReference type="AlphaFoldDB" id="A0A9P7YCN5"/>
<dbReference type="Proteomes" id="UP000824998">
    <property type="component" value="Unassembled WGS sequence"/>
</dbReference>
<accession>A0A9P7YCN5</accession>
<feature type="region of interest" description="Disordered" evidence="1">
    <location>
        <begin position="157"/>
        <end position="199"/>
    </location>
</feature>
<feature type="region of interest" description="Disordered" evidence="1">
    <location>
        <begin position="61"/>
        <end position="106"/>
    </location>
</feature>